<dbReference type="PANTHER" id="PTHR23023">
    <property type="entry name" value="DIMETHYLANILINE MONOOXYGENASE"/>
    <property type="match status" value="1"/>
</dbReference>
<proteinExistence type="inferred from homology"/>
<comment type="similarity">
    <text evidence="1">Belongs to the FMO family.</text>
</comment>
<evidence type="ECO:0000256" key="1">
    <source>
        <dbReference type="ARBA" id="ARBA00009183"/>
    </source>
</evidence>
<dbReference type="RefSeq" id="WP_261626568.1">
    <property type="nucleotide sequence ID" value="NZ_CAMAPC010000010.1"/>
</dbReference>
<dbReference type="InterPro" id="IPR036188">
    <property type="entry name" value="FAD/NAD-bd_sf"/>
</dbReference>
<evidence type="ECO:0000313" key="6">
    <source>
        <dbReference type="EMBL" id="CAH9060425.1"/>
    </source>
</evidence>
<comment type="caution">
    <text evidence="6">The sequence shown here is derived from an EMBL/GenBank/DDBJ whole genome shotgun (WGS) entry which is preliminary data.</text>
</comment>
<dbReference type="AlphaFoldDB" id="A0A9W4QZQ7"/>
<evidence type="ECO:0000313" key="7">
    <source>
        <dbReference type="Proteomes" id="UP001152467"/>
    </source>
</evidence>
<dbReference type="SUPFAM" id="SSF51905">
    <property type="entry name" value="FAD/NAD(P)-binding domain"/>
    <property type="match status" value="2"/>
</dbReference>
<protein>
    <submittedName>
        <fullName evidence="6">Ferredoxin--NADP reductase</fullName>
        <ecNumber evidence="6">1.18.1.2</ecNumber>
    </submittedName>
</protein>
<gene>
    <name evidence="6" type="ORF">PSECIP111854_02601</name>
</gene>
<organism evidence="6 7">
    <name type="scientific">Pseudoalteromonas holothuriae</name>
    <dbReference type="NCBI Taxonomy" id="2963714"/>
    <lineage>
        <taxon>Bacteria</taxon>
        <taxon>Pseudomonadati</taxon>
        <taxon>Pseudomonadota</taxon>
        <taxon>Gammaproteobacteria</taxon>
        <taxon>Alteromonadales</taxon>
        <taxon>Pseudoalteromonadaceae</taxon>
        <taxon>Pseudoalteromonas</taxon>
    </lineage>
</organism>
<name>A0A9W4QZQ7_9GAMM</name>
<dbReference type="InterPro" id="IPR050346">
    <property type="entry name" value="FMO-like"/>
</dbReference>
<dbReference type="Proteomes" id="UP001152467">
    <property type="component" value="Unassembled WGS sequence"/>
</dbReference>
<dbReference type="GO" id="GO:0050661">
    <property type="term" value="F:NADP binding"/>
    <property type="evidence" value="ECO:0007669"/>
    <property type="project" value="InterPro"/>
</dbReference>
<keyword evidence="5 6" id="KW-0560">Oxidoreductase</keyword>
<dbReference type="GO" id="GO:0004324">
    <property type="term" value="F:ferredoxin-NADP+ reductase activity"/>
    <property type="evidence" value="ECO:0007669"/>
    <property type="project" value="UniProtKB-EC"/>
</dbReference>
<evidence type="ECO:0000256" key="2">
    <source>
        <dbReference type="ARBA" id="ARBA00022630"/>
    </source>
</evidence>
<sequence length="516" mass="57964">MVSKKVCVVGAGLSGLCTVKELKEKGHQVTCFEASSSVGGSFCADAKSSKVYDSLLLTVSNFFMAYSGFPIDVKKKRRYWSANEYLSYLDRYVEHFELSESVLLNTRVQHIDKIGSSYNVQVQTELEKVASMQFDAVVICTGTNRVPYMPEVAGAVNFQGDILHTADYTEPSRFAGKRVVCVGAGESSADIIHDIANVADDCSVLMRSKPSIVARWINDETNDAYTSLAFSALGRKGMNAFMRLKAKSLLLTKRKLSKKEKIQYQWQLDSPGFMNRFLTKNDVFLDDIANGNLKAIKSEIKNITKGAVELMDGTSIKADVIIFNTGYRQEFSILDSIVQPRDFRDLYKHMFHPEIGENLAFIGWARPSQGGVPSISEMQARYLAQLLSGERALPKGQVLHAEINKDKEIESKHFKDSPALTSLVDYHDYMKSLSSLIGCRPKVNFLFEPQLTYKMIFGCHLSNFYRLNGPGENRKEAIKIIKGLPTASSLRRNTWITILFLFFKLKQVKPNFSRAK</sequence>
<dbReference type="InterPro" id="IPR020946">
    <property type="entry name" value="Flavin_mOase-like"/>
</dbReference>
<evidence type="ECO:0000256" key="5">
    <source>
        <dbReference type="ARBA" id="ARBA00023002"/>
    </source>
</evidence>
<dbReference type="PRINTS" id="PR00370">
    <property type="entry name" value="FMOXYGENASE"/>
</dbReference>
<accession>A0A9W4QZQ7</accession>
<keyword evidence="7" id="KW-1185">Reference proteome</keyword>
<dbReference type="EC" id="1.18.1.2" evidence="6"/>
<dbReference type="EMBL" id="CAMAPC010000010">
    <property type="protein sequence ID" value="CAH9060425.1"/>
    <property type="molecule type" value="Genomic_DNA"/>
</dbReference>
<keyword evidence="3" id="KW-0274">FAD</keyword>
<evidence type="ECO:0000256" key="3">
    <source>
        <dbReference type="ARBA" id="ARBA00022827"/>
    </source>
</evidence>
<evidence type="ECO:0000256" key="4">
    <source>
        <dbReference type="ARBA" id="ARBA00022857"/>
    </source>
</evidence>
<keyword evidence="4" id="KW-0521">NADP</keyword>
<dbReference type="PIRSF" id="PIRSF000332">
    <property type="entry name" value="FMO"/>
    <property type="match status" value="1"/>
</dbReference>
<keyword evidence="2" id="KW-0285">Flavoprotein</keyword>
<dbReference type="Gene3D" id="3.50.50.60">
    <property type="entry name" value="FAD/NAD(P)-binding domain"/>
    <property type="match status" value="1"/>
</dbReference>
<dbReference type="GO" id="GO:0050660">
    <property type="term" value="F:flavin adenine dinucleotide binding"/>
    <property type="evidence" value="ECO:0007669"/>
    <property type="project" value="InterPro"/>
</dbReference>
<dbReference type="Pfam" id="PF00743">
    <property type="entry name" value="FMO-like"/>
    <property type="match status" value="1"/>
</dbReference>
<dbReference type="InterPro" id="IPR000960">
    <property type="entry name" value="Flavin_mOase"/>
</dbReference>
<reference evidence="6" key="1">
    <citation type="submission" date="2022-07" db="EMBL/GenBank/DDBJ databases">
        <authorList>
            <person name="Criscuolo A."/>
        </authorList>
    </citation>
    <scope>NUCLEOTIDE SEQUENCE</scope>
    <source>
        <strain evidence="6">CIP111854</strain>
    </source>
</reference>
<dbReference type="GO" id="GO:0004499">
    <property type="term" value="F:N,N-dimethylaniline monooxygenase activity"/>
    <property type="evidence" value="ECO:0007669"/>
    <property type="project" value="InterPro"/>
</dbReference>